<keyword evidence="4" id="KW-1185">Reference proteome</keyword>
<evidence type="ECO:0000256" key="2">
    <source>
        <dbReference type="SAM" id="SignalP"/>
    </source>
</evidence>
<protein>
    <recommendedName>
        <fullName evidence="5">Lipoprotein</fullName>
    </recommendedName>
</protein>
<dbReference type="RefSeq" id="WP_256547271.1">
    <property type="nucleotide sequence ID" value="NZ_CP101809.1"/>
</dbReference>
<dbReference type="Proteomes" id="UP001240643">
    <property type="component" value="Unassembled WGS sequence"/>
</dbReference>
<accession>A0ABU0LZA4</accession>
<name>A0ABU0LZA4_9BACT</name>
<gene>
    <name evidence="3" type="ORF">J2Z62_000478</name>
</gene>
<proteinExistence type="predicted"/>
<evidence type="ECO:0000313" key="4">
    <source>
        <dbReference type="Proteomes" id="UP001240643"/>
    </source>
</evidence>
<feature type="signal peptide" evidence="2">
    <location>
        <begin position="1"/>
        <end position="23"/>
    </location>
</feature>
<comment type="caution">
    <text evidence="3">The sequence shown here is derived from an EMBL/GenBank/DDBJ whole genome shotgun (WGS) entry which is preliminary data.</text>
</comment>
<reference evidence="3" key="1">
    <citation type="submission" date="2023-07" db="EMBL/GenBank/DDBJ databases">
        <title>Genomic Encyclopedia of Type Strains, Phase IV (KMG-IV): sequencing the most valuable type-strain genomes for metagenomic binning, comparative biology and taxonomic classification.</title>
        <authorList>
            <person name="Goeker M."/>
        </authorList>
    </citation>
    <scope>NUCLEOTIDE SEQUENCE [LARGE SCALE GENOMIC DNA]</scope>
    <source>
        <strain evidence="3">DSM 21204</strain>
    </source>
</reference>
<sequence length="114" mass="12300">MIKKLKFKSKFSFGIFSISSISALILSACSNVLTSQPENSNNHSEQGSSGVNSDANASSKTFPQMDGGKPSNKSSKITPPRLNLGLPNLLSQNLILNIKMMLKKMIIITSVMLL</sequence>
<dbReference type="EMBL" id="JAUSWO010000001">
    <property type="protein sequence ID" value="MDQ0514040.1"/>
    <property type="molecule type" value="Genomic_DNA"/>
</dbReference>
<dbReference type="PROSITE" id="PS51257">
    <property type="entry name" value="PROKAR_LIPOPROTEIN"/>
    <property type="match status" value="1"/>
</dbReference>
<feature type="chain" id="PRO_5045330773" description="Lipoprotein" evidence="2">
    <location>
        <begin position="24"/>
        <end position="114"/>
    </location>
</feature>
<feature type="compositionally biased region" description="Polar residues" evidence="1">
    <location>
        <begin position="36"/>
        <end position="62"/>
    </location>
</feature>
<evidence type="ECO:0008006" key="5">
    <source>
        <dbReference type="Google" id="ProtNLM"/>
    </source>
</evidence>
<evidence type="ECO:0000313" key="3">
    <source>
        <dbReference type="EMBL" id="MDQ0514040.1"/>
    </source>
</evidence>
<feature type="region of interest" description="Disordered" evidence="1">
    <location>
        <begin position="36"/>
        <end position="84"/>
    </location>
</feature>
<organism evidence="3 4">
    <name type="scientific">Mycoplasmoides fastidiosum</name>
    <dbReference type="NCBI Taxonomy" id="92758"/>
    <lineage>
        <taxon>Bacteria</taxon>
        <taxon>Bacillati</taxon>
        <taxon>Mycoplasmatota</taxon>
        <taxon>Mycoplasmoidales</taxon>
        <taxon>Mycoplasmoidaceae</taxon>
        <taxon>Mycoplasmoides</taxon>
    </lineage>
</organism>
<evidence type="ECO:0000256" key="1">
    <source>
        <dbReference type="SAM" id="MobiDB-lite"/>
    </source>
</evidence>
<keyword evidence="2" id="KW-0732">Signal</keyword>